<gene>
    <name evidence="1" type="ORF">UX06_C0031G0005</name>
</gene>
<evidence type="ECO:0008006" key="3">
    <source>
        <dbReference type="Google" id="ProtNLM"/>
    </source>
</evidence>
<dbReference type="AlphaFoldDB" id="A0A0G1M6Q6"/>
<organism evidence="1 2">
    <name type="scientific">Candidatus Giovannonibacteria bacterium GW2011_GWA2_45_21</name>
    <dbReference type="NCBI Taxonomy" id="1618649"/>
    <lineage>
        <taxon>Bacteria</taxon>
        <taxon>Candidatus Giovannoniibacteriota</taxon>
    </lineage>
</organism>
<protein>
    <recommendedName>
        <fullName evidence="3">DUF1059 domain-containing protein</fullName>
    </recommendedName>
</protein>
<evidence type="ECO:0000313" key="2">
    <source>
        <dbReference type="Proteomes" id="UP000034696"/>
    </source>
</evidence>
<reference evidence="1 2" key="1">
    <citation type="journal article" date="2015" name="Nature">
        <title>rRNA introns, odd ribosomes, and small enigmatic genomes across a large radiation of phyla.</title>
        <authorList>
            <person name="Brown C.T."/>
            <person name="Hug L.A."/>
            <person name="Thomas B.C."/>
            <person name="Sharon I."/>
            <person name="Castelle C.J."/>
            <person name="Singh A."/>
            <person name="Wilkins M.J."/>
            <person name="Williams K.H."/>
            <person name="Banfield J.F."/>
        </authorList>
    </citation>
    <scope>NUCLEOTIDE SEQUENCE [LARGE SCALE GENOMIC DNA]</scope>
</reference>
<dbReference type="Proteomes" id="UP000034696">
    <property type="component" value="Unassembled WGS sequence"/>
</dbReference>
<name>A0A0G1M6Q6_9BACT</name>
<comment type="caution">
    <text evidence="1">The sequence shown here is derived from an EMBL/GenBank/DDBJ whole genome shotgun (WGS) entry which is preliminary data.</text>
</comment>
<proteinExistence type="predicted"/>
<evidence type="ECO:0000313" key="1">
    <source>
        <dbReference type="EMBL" id="KKU03931.1"/>
    </source>
</evidence>
<sequence length="61" mass="7079">MKTLKCDLCATTAEGETFEEWMKALMPHYMEAHADVIKDPKNGKEEQMKWMVDNKARFEAA</sequence>
<accession>A0A0G1M6Q6</accession>
<dbReference type="EMBL" id="LCKT01000031">
    <property type="protein sequence ID" value="KKU03931.1"/>
    <property type="molecule type" value="Genomic_DNA"/>
</dbReference>